<protein>
    <recommendedName>
        <fullName evidence="1">SET domain-containing protein</fullName>
    </recommendedName>
</protein>
<name>A0A225X075_9STRA</name>
<dbReference type="Pfam" id="PF00856">
    <property type="entry name" value="SET"/>
    <property type="match status" value="1"/>
</dbReference>
<evidence type="ECO:0000259" key="1">
    <source>
        <dbReference type="PROSITE" id="PS50280"/>
    </source>
</evidence>
<feature type="domain" description="SET" evidence="1">
    <location>
        <begin position="1"/>
        <end position="67"/>
    </location>
</feature>
<dbReference type="PROSITE" id="PS50280">
    <property type="entry name" value="SET"/>
    <property type="match status" value="1"/>
</dbReference>
<reference evidence="3" key="1">
    <citation type="submission" date="2017-03" db="EMBL/GenBank/DDBJ databases">
        <title>Phytopthora megakarya and P. palmivora, two closely related causual agents of cacao black pod achieved similar genome size and gene model numbers by different mechanisms.</title>
        <authorList>
            <person name="Ali S."/>
            <person name="Shao J."/>
            <person name="Larry D.J."/>
            <person name="Kronmiller B."/>
            <person name="Shen D."/>
            <person name="Strem M.D."/>
            <person name="Melnick R.L."/>
            <person name="Guiltinan M.J."/>
            <person name="Tyler B.M."/>
            <person name="Meinhardt L.W."/>
            <person name="Bailey B.A."/>
        </authorList>
    </citation>
    <scope>NUCLEOTIDE SEQUENCE [LARGE SCALE GENOMIC DNA]</scope>
    <source>
        <strain evidence="3">zdho120</strain>
    </source>
</reference>
<accession>A0A225X075</accession>
<organism evidence="2 3">
    <name type="scientific">Phytophthora megakarya</name>
    <dbReference type="NCBI Taxonomy" id="4795"/>
    <lineage>
        <taxon>Eukaryota</taxon>
        <taxon>Sar</taxon>
        <taxon>Stramenopiles</taxon>
        <taxon>Oomycota</taxon>
        <taxon>Peronosporomycetes</taxon>
        <taxon>Peronosporales</taxon>
        <taxon>Peronosporaceae</taxon>
        <taxon>Phytophthora</taxon>
    </lineage>
</organism>
<dbReference type="CDD" id="cd08161">
    <property type="entry name" value="SET"/>
    <property type="match status" value="1"/>
</dbReference>
<gene>
    <name evidence="2" type="ORF">PHMEG_0002012</name>
</gene>
<proteinExistence type="predicted"/>
<dbReference type="AlphaFoldDB" id="A0A225X075"/>
<sequence length="92" mass="10381">MHLKTRTTRNKCVGLDAKEAGGKLRFLNHACNPCARFHEVQTGERLTVVAVTIRAIAAGEQVTVSYGDRLWFICRCGWSGCQHRDLQHLQDE</sequence>
<dbReference type="InterPro" id="IPR001214">
    <property type="entry name" value="SET_dom"/>
</dbReference>
<dbReference type="SUPFAM" id="SSF82199">
    <property type="entry name" value="SET domain"/>
    <property type="match status" value="1"/>
</dbReference>
<dbReference type="EMBL" id="NBNE01000082">
    <property type="protein sequence ID" value="OWZ23143.1"/>
    <property type="molecule type" value="Genomic_DNA"/>
</dbReference>
<dbReference type="OrthoDB" id="57563at2759"/>
<comment type="caution">
    <text evidence="2">The sequence shown here is derived from an EMBL/GenBank/DDBJ whole genome shotgun (WGS) entry which is preliminary data.</text>
</comment>
<dbReference type="InterPro" id="IPR046341">
    <property type="entry name" value="SET_dom_sf"/>
</dbReference>
<evidence type="ECO:0000313" key="3">
    <source>
        <dbReference type="Proteomes" id="UP000198211"/>
    </source>
</evidence>
<evidence type="ECO:0000313" key="2">
    <source>
        <dbReference type="EMBL" id="OWZ23143.1"/>
    </source>
</evidence>
<keyword evidence="3" id="KW-1185">Reference proteome</keyword>
<dbReference type="Gene3D" id="2.170.270.10">
    <property type="entry name" value="SET domain"/>
    <property type="match status" value="1"/>
</dbReference>
<dbReference type="Proteomes" id="UP000198211">
    <property type="component" value="Unassembled WGS sequence"/>
</dbReference>